<evidence type="ECO:0000256" key="1">
    <source>
        <dbReference type="SAM" id="MobiDB-lite"/>
    </source>
</evidence>
<name>A0A8X7BRF5_9ARAC</name>
<protein>
    <submittedName>
        <fullName evidence="2">Uncharacterized protein</fullName>
    </submittedName>
</protein>
<sequence>MTAKLEPNAKYSPSSNHRNHHYEYTPPQQMHDAHHATPLRPTNRMYTTSDLELLHHHIPISTHTEPSRNRGGQFAGPCMDHASNMCTSMQTFGYKYESIVCIYSI</sequence>
<accession>A0A8X7BRF5</accession>
<gene>
    <name evidence="2" type="ORF">TNIN_311131</name>
</gene>
<dbReference type="EMBL" id="BMAV01001568">
    <property type="protein sequence ID" value="GFY39887.1"/>
    <property type="molecule type" value="Genomic_DNA"/>
</dbReference>
<keyword evidence="3" id="KW-1185">Reference proteome</keyword>
<proteinExistence type="predicted"/>
<evidence type="ECO:0000313" key="3">
    <source>
        <dbReference type="Proteomes" id="UP000886998"/>
    </source>
</evidence>
<organism evidence="2 3">
    <name type="scientific">Trichonephila inaurata madagascariensis</name>
    <dbReference type="NCBI Taxonomy" id="2747483"/>
    <lineage>
        <taxon>Eukaryota</taxon>
        <taxon>Metazoa</taxon>
        <taxon>Ecdysozoa</taxon>
        <taxon>Arthropoda</taxon>
        <taxon>Chelicerata</taxon>
        <taxon>Arachnida</taxon>
        <taxon>Araneae</taxon>
        <taxon>Araneomorphae</taxon>
        <taxon>Entelegynae</taxon>
        <taxon>Araneoidea</taxon>
        <taxon>Nephilidae</taxon>
        <taxon>Trichonephila</taxon>
        <taxon>Trichonephila inaurata</taxon>
    </lineage>
</organism>
<dbReference type="AlphaFoldDB" id="A0A8X7BRF5"/>
<feature type="region of interest" description="Disordered" evidence="1">
    <location>
        <begin position="1"/>
        <end position="42"/>
    </location>
</feature>
<reference evidence="2" key="1">
    <citation type="submission" date="2020-08" db="EMBL/GenBank/DDBJ databases">
        <title>Multicomponent nature underlies the extraordinary mechanical properties of spider dragline silk.</title>
        <authorList>
            <person name="Kono N."/>
            <person name="Nakamura H."/>
            <person name="Mori M."/>
            <person name="Yoshida Y."/>
            <person name="Ohtoshi R."/>
            <person name="Malay A.D."/>
            <person name="Moran D.A.P."/>
            <person name="Tomita M."/>
            <person name="Numata K."/>
            <person name="Arakawa K."/>
        </authorList>
    </citation>
    <scope>NUCLEOTIDE SEQUENCE</scope>
</reference>
<evidence type="ECO:0000313" key="2">
    <source>
        <dbReference type="EMBL" id="GFY39887.1"/>
    </source>
</evidence>
<dbReference type="Proteomes" id="UP000886998">
    <property type="component" value="Unassembled WGS sequence"/>
</dbReference>
<comment type="caution">
    <text evidence="2">The sequence shown here is derived from an EMBL/GenBank/DDBJ whole genome shotgun (WGS) entry which is preliminary data.</text>
</comment>